<dbReference type="AlphaFoldDB" id="A0A9X4AIP2"/>
<sequence>MRKDNFKWLIMLGSLLGIIGLLFIFFSNNLGASLAEGWLVENEYEMSDYLSEVKKNTSIFIVTGSILLGIGLSTVVFAFYKVLNIKD</sequence>
<keyword evidence="3" id="KW-1185">Reference proteome</keyword>
<evidence type="ECO:0000313" key="2">
    <source>
        <dbReference type="EMBL" id="MDC3419528.1"/>
    </source>
</evidence>
<reference evidence="2" key="1">
    <citation type="submission" date="2022-06" db="EMBL/GenBank/DDBJ databases">
        <title>Aquibacillus sp. a new bacterium isolated from soil saline samples.</title>
        <authorList>
            <person name="Galisteo C."/>
            <person name="De La Haba R."/>
            <person name="Sanchez-Porro C."/>
            <person name="Ventosa A."/>
        </authorList>
    </citation>
    <scope>NUCLEOTIDE SEQUENCE</scope>
    <source>
        <strain evidence="2">JCM 12387</strain>
    </source>
</reference>
<feature type="transmembrane region" description="Helical" evidence="1">
    <location>
        <begin position="59"/>
        <end position="80"/>
    </location>
</feature>
<organism evidence="2 3">
    <name type="scientific">Aquibacillus koreensis</name>
    <dbReference type="NCBI Taxonomy" id="279446"/>
    <lineage>
        <taxon>Bacteria</taxon>
        <taxon>Bacillati</taxon>
        <taxon>Bacillota</taxon>
        <taxon>Bacilli</taxon>
        <taxon>Bacillales</taxon>
        <taxon>Bacillaceae</taxon>
        <taxon>Aquibacillus</taxon>
    </lineage>
</organism>
<dbReference type="RefSeq" id="WP_259866913.1">
    <property type="nucleotide sequence ID" value="NZ_JAMQJZ010000002.1"/>
</dbReference>
<gene>
    <name evidence="2" type="ORF">NC661_04020</name>
</gene>
<dbReference type="EMBL" id="JAMQJZ010000002">
    <property type="protein sequence ID" value="MDC3419528.1"/>
    <property type="molecule type" value="Genomic_DNA"/>
</dbReference>
<keyword evidence="1" id="KW-0472">Membrane</keyword>
<keyword evidence="1" id="KW-0812">Transmembrane</keyword>
<dbReference type="Proteomes" id="UP001145072">
    <property type="component" value="Unassembled WGS sequence"/>
</dbReference>
<evidence type="ECO:0000313" key="3">
    <source>
        <dbReference type="Proteomes" id="UP001145072"/>
    </source>
</evidence>
<proteinExistence type="predicted"/>
<name>A0A9X4AIP2_9BACI</name>
<evidence type="ECO:0000256" key="1">
    <source>
        <dbReference type="SAM" id="Phobius"/>
    </source>
</evidence>
<comment type="caution">
    <text evidence="2">The sequence shown here is derived from an EMBL/GenBank/DDBJ whole genome shotgun (WGS) entry which is preliminary data.</text>
</comment>
<protein>
    <submittedName>
        <fullName evidence="2">Uncharacterized protein</fullName>
    </submittedName>
</protein>
<accession>A0A9X4AIP2</accession>
<keyword evidence="1" id="KW-1133">Transmembrane helix</keyword>